<evidence type="ECO:0000259" key="9">
    <source>
        <dbReference type="PROSITE" id="PS50048"/>
    </source>
</evidence>
<evidence type="ECO:0000256" key="4">
    <source>
        <dbReference type="ARBA" id="ARBA00023015"/>
    </source>
</evidence>
<dbReference type="SMART" id="SM00066">
    <property type="entry name" value="GAL4"/>
    <property type="match status" value="1"/>
</dbReference>
<feature type="domain" description="C2H2-type" evidence="10">
    <location>
        <begin position="30"/>
        <end position="58"/>
    </location>
</feature>
<dbReference type="SMART" id="SM00355">
    <property type="entry name" value="ZnF_C2H2"/>
    <property type="match status" value="2"/>
</dbReference>
<evidence type="ECO:0000256" key="7">
    <source>
        <dbReference type="PROSITE-ProRule" id="PRU00042"/>
    </source>
</evidence>
<evidence type="ECO:0000256" key="2">
    <source>
        <dbReference type="ARBA" id="ARBA00022771"/>
    </source>
</evidence>
<dbReference type="Proteomes" id="UP000184330">
    <property type="component" value="Unassembled WGS sequence"/>
</dbReference>
<dbReference type="Gene3D" id="3.30.160.60">
    <property type="entry name" value="Classic Zinc Finger"/>
    <property type="match status" value="1"/>
</dbReference>
<dbReference type="CDD" id="cd00067">
    <property type="entry name" value="GAL4"/>
    <property type="match status" value="1"/>
</dbReference>
<dbReference type="AlphaFoldDB" id="A0A1L7X969"/>
<feature type="compositionally biased region" description="Polar residues" evidence="8">
    <location>
        <begin position="118"/>
        <end position="138"/>
    </location>
</feature>
<dbReference type="InterPro" id="IPR036864">
    <property type="entry name" value="Zn2-C6_fun-type_DNA-bd_sf"/>
</dbReference>
<keyword evidence="2 7" id="KW-0863">Zinc-finger</keyword>
<dbReference type="PROSITE" id="PS50157">
    <property type="entry name" value="ZINC_FINGER_C2H2_2"/>
    <property type="match status" value="2"/>
</dbReference>
<dbReference type="Gene3D" id="4.10.240.10">
    <property type="entry name" value="Zn(2)-C6 fungal-type DNA-binding domain"/>
    <property type="match status" value="1"/>
</dbReference>
<dbReference type="InterPro" id="IPR036236">
    <property type="entry name" value="Znf_C2H2_sf"/>
</dbReference>
<dbReference type="Pfam" id="PF00172">
    <property type="entry name" value="Zn_clus"/>
    <property type="match status" value="1"/>
</dbReference>
<feature type="compositionally biased region" description="Polar residues" evidence="8">
    <location>
        <begin position="244"/>
        <end position="259"/>
    </location>
</feature>
<dbReference type="PROSITE" id="PS00463">
    <property type="entry name" value="ZN2_CY6_FUNGAL_1"/>
    <property type="match status" value="1"/>
</dbReference>
<feature type="region of interest" description="Disordered" evidence="8">
    <location>
        <begin position="243"/>
        <end position="279"/>
    </location>
</feature>
<dbReference type="PROSITE" id="PS00028">
    <property type="entry name" value="ZINC_FINGER_C2H2_1"/>
    <property type="match status" value="2"/>
</dbReference>
<evidence type="ECO:0000256" key="8">
    <source>
        <dbReference type="SAM" id="MobiDB-lite"/>
    </source>
</evidence>
<evidence type="ECO:0000256" key="5">
    <source>
        <dbReference type="ARBA" id="ARBA00023163"/>
    </source>
</evidence>
<dbReference type="InterPro" id="IPR013087">
    <property type="entry name" value="Znf_C2H2_type"/>
</dbReference>
<dbReference type="Pfam" id="PF04082">
    <property type="entry name" value="Fungal_trans"/>
    <property type="match status" value="1"/>
</dbReference>
<keyword evidence="4" id="KW-0805">Transcription regulation</keyword>
<keyword evidence="6" id="KW-0539">Nucleus</keyword>
<dbReference type="FunFam" id="3.30.160.60:FF:000065">
    <property type="entry name" value="B-cell CLL/lymphoma 6, member B"/>
    <property type="match status" value="1"/>
</dbReference>
<dbReference type="Pfam" id="PF00096">
    <property type="entry name" value="zf-C2H2"/>
    <property type="match status" value="1"/>
</dbReference>
<keyword evidence="12" id="KW-1185">Reference proteome</keyword>
<accession>A0A1L7X969</accession>
<organism evidence="11 12">
    <name type="scientific">Phialocephala subalpina</name>
    <dbReference type="NCBI Taxonomy" id="576137"/>
    <lineage>
        <taxon>Eukaryota</taxon>
        <taxon>Fungi</taxon>
        <taxon>Dikarya</taxon>
        <taxon>Ascomycota</taxon>
        <taxon>Pezizomycotina</taxon>
        <taxon>Leotiomycetes</taxon>
        <taxon>Helotiales</taxon>
        <taxon>Mollisiaceae</taxon>
        <taxon>Phialocephala</taxon>
        <taxon>Phialocephala fortinii species complex</taxon>
    </lineage>
</organism>
<name>A0A1L7X969_9HELO</name>
<feature type="compositionally biased region" description="Polar residues" evidence="8">
    <location>
        <begin position="153"/>
        <end position="168"/>
    </location>
</feature>
<protein>
    <submittedName>
        <fullName evidence="11">Related to transcription factor Pig1p</fullName>
    </submittedName>
</protein>
<dbReference type="GO" id="GO:0003677">
    <property type="term" value="F:DNA binding"/>
    <property type="evidence" value="ECO:0007669"/>
    <property type="project" value="InterPro"/>
</dbReference>
<feature type="domain" description="C2H2-type" evidence="10">
    <location>
        <begin position="2"/>
        <end position="29"/>
    </location>
</feature>
<keyword evidence="1" id="KW-0479">Metal-binding</keyword>
<keyword evidence="5" id="KW-0804">Transcription</keyword>
<evidence type="ECO:0000313" key="11">
    <source>
        <dbReference type="EMBL" id="CZR61536.1"/>
    </source>
</evidence>
<keyword evidence="3" id="KW-0862">Zinc</keyword>
<evidence type="ECO:0000259" key="10">
    <source>
        <dbReference type="PROSITE" id="PS50157"/>
    </source>
</evidence>
<evidence type="ECO:0000256" key="1">
    <source>
        <dbReference type="ARBA" id="ARBA00022723"/>
    </source>
</evidence>
<feature type="compositionally biased region" description="Low complexity" evidence="8">
    <location>
        <begin position="260"/>
        <end position="271"/>
    </location>
</feature>
<dbReference type="InterPro" id="IPR007219">
    <property type="entry name" value="XnlR_reg_dom"/>
</dbReference>
<dbReference type="SUPFAM" id="SSF57667">
    <property type="entry name" value="beta-beta-alpha zinc fingers"/>
    <property type="match status" value="1"/>
</dbReference>
<feature type="region of interest" description="Disordered" evidence="8">
    <location>
        <begin position="113"/>
        <end position="187"/>
    </location>
</feature>
<dbReference type="CDD" id="cd12148">
    <property type="entry name" value="fungal_TF_MHR"/>
    <property type="match status" value="1"/>
</dbReference>
<dbReference type="PROSITE" id="PS50048">
    <property type="entry name" value="ZN2_CY6_FUNGAL_2"/>
    <property type="match status" value="1"/>
</dbReference>
<dbReference type="OrthoDB" id="40579at2759"/>
<evidence type="ECO:0000256" key="3">
    <source>
        <dbReference type="ARBA" id="ARBA00022833"/>
    </source>
</evidence>
<dbReference type="PANTHER" id="PTHR47660:SF2">
    <property type="entry name" value="TRANSCRIPTION FACTOR WITH C2H2 AND ZN(2)-CYS(6) DNA BINDING DOMAIN (EUROFUNG)"/>
    <property type="match status" value="1"/>
</dbReference>
<dbReference type="STRING" id="576137.A0A1L7X969"/>
<dbReference type="InterPro" id="IPR001138">
    <property type="entry name" value="Zn2Cys6_DnaBD"/>
</dbReference>
<dbReference type="GO" id="GO:0000981">
    <property type="term" value="F:DNA-binding transcription factor activity, RNA polymerase II-specific"/>
    <property type="evidence" value="ECO:0007669"/>
    <property type="project" value="InterPro"/>
</dbReference>
<sequence length="937" mass="104444">MIFCTYCGKSFTRKEHLERHIPSHTNVKPHRCSLCQLSFPRRDLLQRHHFTYHEAKDPMQPSTGVPAIAGRTPIACLNCASAKTGCDKTVPCSRCAEKNLPCEARFARRQAKIGARSKSFSNIPAQQQRSSPPISHNSVPEMPKQESEPPMPSNSVLDPQLQGVSQAGTDYPLPAFHTQEFGTPPSGLREMDTTMCLDSGMLHDEVNYDLNFWSQYPPDLDMFPGGGMDANGQMPLPSFMDSLGGTSSASDAMNSTSMDTSLSRSHTRTTSIASHSDRHGSHSLEMAMPILMRDTAVPEFEVVVAAEAAWPLARCNRPIFSGSCPRTAIVHLENLEQHSRDASTWKLLDHNIATAEVDHKYEISVVPLNASSRDRILAITQGFLHTALETHRGGLQRWRHASTSGGGFNFLVLPPSRVLEYFLRSYVLSLAPYYTLVHGGTLDPNEVMLNNQASTLLLLLAIAYGAAALPTAEARCLTAGLTETCRISLFHIIEKDVELSADPVVLRCALLFTILGAWSGDAWHMNIAMGQRGMYLAMLKHAGMLEPAPPMNFSNLSTSTELIWREWQQREGKSRLVYNWVMVDQELSLFHDTAPILSITELETPMPGSEQLWLAKDSSEWLVALQHQQTSSSGNGTDWMNPNSLGGPPLTPSLCDLFQDMLHDNINRRYDKLSPLQLKLLLHPLQSLLCHLRQVLSCFSDFFGSRRGTRTVTKASTLLRLEEVQSLLQNWYELCLVHAKATPNCPVTRANLVLYHLISLNALTSFPEIERLARKEHFDGSSRELSLRHKRCIHQPEEATIHCGQVIRLICSMPREGRPHWWSAAIYRAALILWVDSLSRMDQNAQRMEKGQPFAIDSVMPDDPAVVSYLWSGEGIPVLTKGEGRHFKLSPEEILNHCIELLGQGVALRVSDGIKRKLQELAKNWSMESMQGGVSMA</sequence>
<gene>
    <name evidence="11" type="ORF">PAC_11433</name>
</gene>
<dbReference type="PANTHER" id="PTHR47660">
    <property type="entry name" value="TRANSCRIPTION FACTOR WITH C2H2 AND ZN(2)-CYS(6) DNA BINDING DOMAIN (EUROFUNG)-RELATED-RELATED"/>
    <property type="match status" value="1"/>
</dbReference>
<dbReference type="EMBL" id="FJOG01000018">
    <property type="protein sequence ID" value="CZR61536.1"/>
    <property type="molecule type" value="Genomic_DNA"/>
</dbReference>
<reference evidence="11 12" key="1">
    <citation type="submission" date="2016-03" db="EMBL/GenBank/DDBJ databases">
        <authorList>
            <person name="Ploux O."/>
        </authorList>
    </citation>
    <scope>NUCLEOTIDE SEQUENCE [LARGE SCALE GENOMIC DNA]</scope>
    <source>
        <strain evidence="11 12">UAMH 11012</strain>
    </source>
</reference>
<proteinExistence type="predicted"/>
<feature type="domain" description="Zn(2)-C6 fungal-type" evidence="9">
    <location>
        <begin position="75"/>
        <end position="102"/>
    </location>
</feature>
<evidence type="ECO:0000313" key="12">
    <source>
        <dbReference type="Proteomes" id="UP000184330"/>
    </source>
</evidence>
<dbReference type="GO" id="GO:0006351">
    <property type="term" value="P:DNA-templated transcription"/>
    <property type="evidence" value="ECO:0007669"/>
    <property type="project" value="InterPro"/>
</dbReference>
<dbReference type="GO" id="GO:0008270">
    <property type="term" value="F:zinc ion binding"/>
    <property type="evidence" value="ECO:0007669"/>
    <property type="project" value="UniProtKB-KW"/>
</dbReference>
<evidence type="ECO:0000256" key="6">
    <source>
        <dbReference type="ARBA" id="ARBA00023242"/>
    </source>
</evidence>
<dbReference type="SUPFAM" id="SSF57701">
    <property type="entry name" value="Zn2/Cys6 DNA-binding domain"/>
    <property type="match status" value="1"/>
</dbReference>